<dbReference type="InterPro" id="IPR013083">
    <property type="entry name" value="Znf_RING/FYVE/PHD"/>
</dbReference>
<evidence type="ECO:0000256" key="3">
    <source>
        <dbReference type="ARBA" id="ARBA00022833"/>
    </source>
</evidence>
<evidence type="ECO:0000256" key="4">
    <source>
        <dbReference type="SAM" id="Phobius"/>
    </source>
</evidence>
<evidence type="ECO:0000313" key="7">
    <source>
        <dbReference type="Proteomes" id="UP000604825"/>
    </source>
</evidence>
<dbReference type="PROSITE" id="PS51292">
    <property type="entry name" value="ZF_RING_CH"/>
    <property type="match status" value="1"/>
</dbReference>
<feature type="domain" description="RING-CH-type" evidence="5">
    <location>
        <begin position="1"/>
        <end position="67"/>
    </location>
</feature>
<evidence type="ECO:0000313" key="6">
    <source>
        <dbReference type="EMBL" id="CAD6334322.1"/>
    </source>
</evidence>
<keyword evidence="3" id="KW-0862">Zinc</keyword>
<dbReference type="AlphaFoldDB" id="A0A811RWK0"/>
<dbReference type="Gene3D" id="3.30.40.10">
    <property type="entry name" value="Zinc/RING finger domain, C3HC4 (zinc finger)"/>
    <property type="match status" value="1"/>
</dbReference>
<feature type="transmembrane region" description="Helical" evidence="4">
    <location>
        <begin position="104"/>
        <end position="123"/>
    </location>
</feature>
<evidence type="ECO:0000256" key="2">
    <source>
        <dbReference type="ARBA" id="ARBA00022771"/>
    </source>
</evidence>
<keyword evidence="2" id="KW-0863">Zinc-finger</keyword>
<dbReference type="SUPFAM" id="SSF57850">
    <property type="entry name" value="RING/U-box"/>
    <property type="match status" value="1"/>
</dbReference>
<name>A0A811RWK0_9POAL</name>
<evidence type="ECO:0000259" key="5">
    <source>
        <dbReference type="PROSITE" id="PS51292"/>
    </source>
</evidence>
<gene>
    <name evidence="6" type="ORF">NCGR_LOCUS58420</name>
</gene>
<organism evidence="6 7">
    <name type="scientific">Miscanthus lutarioriparius</name>
    <dbReference type="NCBI Taxonomy" id="422564"/>
    <lineage>
        <taxon>Eukaryota</taxon>
        <taxon>Viridiplantae</taxon>
        <taxon>Streptophyta</taxon>
        <taxon>Embryophyta</taxon>
        <taxon>Tracheophyta</taxon>
        <taxon>Spermatophyta</taxon>
        <taxon>Magnoliopsida</taxon>
        <taxon>Liliopsida</taxon>
        <taxon>Poales</taxon>
        <taxon>Poaceae</taxon>
        <taxon>PACMAD clade</taxon>
        <taxon>Panicoideae</taxon>
        <taxon>Andropogonodae</taxon>
        <taxon>Andropogoneae</taxon>
        <taxon>Saccharinae</taxon>
        <taxon>Miscanthus</taxon>
    </lineage>
</organism>
<dbReference type="Pfam" id="PF12906">
    <property type="entry name" value="RINGv"/>
    <property type="match status" value="1"/>
</dbReference>
<comment type="caution">
    <text evidence="6">The sequence shown here is derived from an EMBL/GenBank/DDBJ whole genome shotgun (WGS) entry which is preliminary data.</text>
</comment>
<keyword evidence="4" id="KW-0472">Membrane</keyword>
<reference evidence="6" key="1">
    <citation type="submission" date="2020-10" db="EMBL/GenBank/DDBJ databases">
        <authorList>
            <person name="Han B."/>
            <person name="Lu T."/>
            <person name="Zhao Q."/>
            <person name="Huang X."/>
            <person name="Zhao Y."/>
        </authorList>
    </citation>
    <scope>NUCLEOTIDE SEQUENCE</scope>
</reference>
<dbReference type="OrthoDB" id="1734943at2759"/>
<dbReference type="SMART" id="SM00744">
    <property type="entry name" value="RINGv"/>
    <property type="match status" value="1"/>
</dbReference>
<evidence type="ECO:0000256" key="1">
    <source>
        <dbReference type="ARBA" id="ARBA00022723"/>
    </source>
</evidence>
<keyword evidence="4" id="KW-1133">Transmembrane helix</keyword>
<proteinExistence type="predicted"/>
<dbReference type="PANTHER" id="PTHR46214:SF11">
    <property type="entry name" value="OS05G0207400 PROTEIN"/>
    <property type="match status" value="1"/>
</dbReference>
<dbReference type="InterPro" id="IPR011016">
    <property type="entry name" value="Znf_RING-CH"/>
</dbReference>
<dbReference type="EMBL" id="CAJGYO010000017">
    <property type="protein sequence ID" value="CAD6334322.1"/>
    <property type="molecule type" value="Genomic_DNA"/>
</dbReference>
<dbReference type="GO" id="GO:0008270">
    <property type="term" value="F:zinc ion binding"/>
    <property type="evidence" value="ECO:0007669"/>
    <property type="project" value="UniProtKB-KW"/>
</dbReference>
<keyword evidence="7" id="KW-1185">Reference proteome</keyword>
<keyword evidence="4" id="KW-0812">Transmembrane</keyword>
<dbReference type="PANTHER" id="PTHR46214">
    <property type="entry name" value="ZINC FINGER, RING-CH-TYPE"/>
    <property type="match status" value="1"/>
</dbReference>
<keyword evidence="1" id="KW-0479">Metal-binding</keyword>
<sequence>MERQGLGCRICHLADGDGHGELPERLVRLGCGCRGELAAAHHRCAEAWFYVRGNRRCEICGENAMNITGGGGGGKQFIRQWQDTAAVDGGGSTKACGGFCRSQTFCNLLIVLLIIACLLPWFFHNHLISNRF</sequence>
<accession>A0A811RWK0</accession>
<protein>
    <recommendedName>
        <fullName evidence="5">RING-CH-type domain-containing protein</fullName>
    </recommendedName>
</protein>
<dbReference type="Proteomes" id="UP000604825">
    <property type="component" value="Unassembled WGS sequence"/>
</dbReference>